<dbReference type="Proteomes" id="UP001595989">
    <property type="component" value="Unassembled WGS sequence"/>
</dbReference>
<proteinExistence type="predicted"/>
<evidence type="ECO:0000313" key="1">
    <source>
        <dbReference type="EMBL" id="MFC4560148.1"/>
    </source>
</evidence>
<organism evidence="1 2">
    <name type="scientific">Virgibacillus kekensis</name>
    <dbReference type="NCBI Taxonomy" id="202261"/>
    <lineage>
        <taxon>Bacteria</taxon>
        <taxon>Bacillati</taxon>
        <taxon>Bacillota</taxon>
        <taxon>Bacilli</taxon>
        <taxon>Bacillales</taxon>
        <taxon>Bacillaceae</taxon>
        <taxon>Virgibacillus</taxon>
    </lineage>
</organism>
<dbReference type="InterPro" id="IPR027417">
    <property type="entry name" value="P-loop_NTPase"/>
</dbReference>
<keyword evidence="2" id="KW-1185">Reference proteome</keyword>
<gene>
    <name evidence="1" type="ORF">ACFO3D_18480</name>
</gene>
<dbReference type="Gene3D" id="3.40.50.300">
    <property type="entry name" value="P-loop containing nucleotide triphosphate hydrolases"/>
    <property type="match status" value="1"/>
</dbReference>
<dbReference type="SUPFAM" id="SSF52540">
    <property type="entry name" value="P-loop containing nucleoside triphosphate hydrolases"/>
    <property type="match status" value="1"/>
</dbReference>
<accession>A0ABV9DP07</accession>
<dbReference type="EMBL" id="JBHSFU010000015">
    <property type="protein sequence ID" value="MFC4560148.1"/>
    <property type="molecule type" value="Genomic_DNA"/>
</dbReference>
<dbReference type="RefSeq" id="WP_390299717.1">
    <property type="nucleotide sequence ID" value="NZ_JBHSFU010000015.1"/>
</dbReference>
<comment type="caution">
    <text evidence="1">The sequence shown here is derived from an EMBL/GenBank/DDBJ whole genome shotgun (WGS) entry which is preliminary data.</text>
</comment>
<name>A0ABV9DP07_9BACI</name>
<protein>
    <submittedName>
        <fullName evidence="1">AAA family ATPase</fullName>
    </submittedName>
</protein>
<sequence>MKFVLIFGPQAVGKMTVGQELAKITGLKLLHNHMTIDLVEPFFGFTPEMWRLSSLFRREIFKTFAASDQDGMIFTYVWAFNHTEDWEAVDKMTGVFRDQGADIFFVELEADVNERVKRNKSANRLENKPTKRNVEYSERELLSSMDTMRLNSHKGEIEEKNYMRINNTKLTAEEVALRIKEELGL</sequence>
<reference evidence="2" key="1">
    <citation type="journal article" date="2019" name="Int. J. Syst. Evol. Microbiol.">
        <title>The Global Catalogue of Microorganisms (GCM) 10K type strain sequencing project: providing services to taxonomists for standard genome sequencing and annotation.</title>
        <authorList>
            <consortium name="The Broad Institute Genomics Platform"/>
            <consortium name="The Broad Institute Genome Sequencing Center for Infectious Disease"/>
            <person name="Wu L."/>
            <person name="Ma J."/>
        </authorList>
    </citation>
    <scope>NUCLEOTIDE SEQUENCE [LARGE SCALE GENOMIC DNA]</scope>
    <source>
        <strain evidence="2">CGMCC 4.7426</strain>
    </source>
</reference>
<evidence type="ECO:0000313" key="2">
    <source>
        <dbReference type="Proteomes" id="UP001595989"/>
    </source>
</evidence>